<organism evidence="1 2">
    <name type="scientific">Zizania palustris</name>
    <name type="common">Northern wild rice</name>
    <dbReference type="NCBI Taxonomy" id="103762"/>
    <lineage>
        <taxon>Eukaryota</taxon>
        <taxon>Viridiplantae</taxon>
        <taxon>Streptophyta</taxon>
        <taxon>Embryophyta</taxon>
        <taxon>Tracheophyta</taxon>
        <taxon>Spermatophyta</taxon>
        <taxon>Magnoliopsida</taxon>
        <taxon>Liliopsida</taxon>
        <taxon>Poales</taxon>
        <taxon>Poaceae</taxon>
        <taxon>BOP clade</taxon>
        <taxon>Oryzoideae</taxon>
        <taxon>Oryzeae</taxon>
        <taxon>Zizaniinae</taxon>
        <taxon>Zizania</taxon>
    </lineage>
</organism>
<sequence length="120" mass="14118">MTIIFMEHDFERAKNIKFLLCAFALLSGLKINFHKSELFCYGDAKDYEDEYTQLFGCAMGEYSFRYLGIPMSYRKISSKHWRVIEDHFKKKLSSWKGKHLSFGGRLILINLFLVVLLCLC</sequence>
<protein>
    <recommendedName>
        <fullName evidence="3">Reverse transcriptase</fullName>
    </recommendedName>
</protein>
<gene>
    <name evidence="1" type="ORF">GUJ93_ZPchr0005g16091</name>
</gene>
<name>A0A8J5SB29_ZIZPA</name>
<evidence type="ECO:0000313" key="2">
    <source>
        <dbReference type="Proteomes" id="UP000729402"/>
    </source>
</evidence>
<dbReference type="OrthoDB" id="695518at2759"/>
<evidence type="ECO:0000313" key="1">
    <source>
        <dbReference type="EMBL" id="KAG8068308.1"/>
    </source>
</evidence>
<dbReference type="EMBL" id="JAAALK010000284">
    <property type="protein sequence ID" value="KAG8068308.1"/>
    <property type="molecule type" value="Genomic_DNA"/>
</dbReference>
<dbReference type="PANTHER" id="PTHR33116">
    <property type="entry name" value="REVERSE TRANSCRIPTASE ZINC-BINDING DOMAIN-CONTAINING PROTEIN-RELATED-RELATED"/>
    <property type="match status" value="1"/>
</dbReference>
<reference evidence="1" key="1">
    <citation type="journal article" date="2021" name="bioRxiv">
        <title>Whole Genome Assembly and Annotation of Northern Wild Rice, Zizania palustris L., Supports a Whole Genome Duplication in the Zizania Genus.</title>
        <authorList>
            <person name="Haas M."/>
            <person name="Kono T."/>
            <person name="Macchietto M."/>
            <person name="Millas R."/>
            <person name="McGilp L."/>
            <person name="Shao M."/>
            <person name="Duquette J."/>
            <person name="Hirsch C.N."/>
            <person name="Kimball J."/>
        </authorList>
    </citation>
    <scope>NUCLEOTIDE SEQUENCE</scope>
    <source>
        <tissue evidence="1">Fresh leaf tissue</tissue>
    </source>
</reference>
<comment type="caution">
    <text evidence="1">The sequence shown here is derived from an EMBL/GenBank/DDBJ whole genome shotgun (WGS) entry which is preliminary data.</text>
</comment>
<keyword evidence="2" id="KW-1185">Reference proteome</keyword>
<proteinExistence type="predicted"/>
<dbReference type="AlphaFoldDB" id="A0A8J5SB29"/>
<evidence type="ECO:0008006" key="3">
    <source>
        <dbReference type="Google" id="ProtNLM"/>
    </source>
</evidence>
<accession>A0A8J5SB29</accession>
<dbReference type="PANTHER" id="PTHR33116:SF87">
    <property type="entry name" value="OS01G0158850 PROTEIN"/>
    <property type="match status" value="1"/>
</dbReference>
<reference evidence="1" key="2">
    <citation type="submission" date="2021-02" db="EMBL/GenBank/DDBJ databases">
        <authorList>
            <person name="Kimball J.A."/>
            <person name="Haas M.W."/>
            <person name="Macchietto M."/>
            <person name="Kono T."/>
            <person name="Duquette J."/>
            <person name="Shao M."/>
        </authorList>
    </citation>
    <scope>NUCLEOTIDE SEQUENCE</scope>
    <source>
        <tissue evidence="1">Fresh leaf tissue</tissue>
    </source>
</reference>
<dbReference type="Proteomes" id="UP000729402">
    <property type="component" value="Unassembled WGS sequence"/>
</dbReference>